<accession>A0A7S3HKJ4</accession>
<sequence>MRLALACTLFLIIFSNSAAYSLLSRLKGAIKSKANTNLFRKIIKLGVKPELSFTGLGFISKSNVKESVPAKRALLSRLTSWLMKRAIHARTRDTRGLRINIDAGSSINVAKGRLGTIEIEFDQVSSSEMQVSGGGKITISDFQIDLKRLLFHNLQFVQKPYTVHCDMRLTQDDILSSNFVKSVTQKLANTVLERALGAADVLNISVSKVNIDGSRVVISGHVAYPATESLSSATTCAPNLRGSPYESERSEESPVLFEIASSLTMRPASDRIVLLQDLTVRLDPDYLLLRSALPRSVELDLGEGCHVQRLDVANNMLHFAGSSQIFPDQPLPAATDTSSNTNTNTNDVSVNSLAVAAVPLTVTEYVSANLLSLWWASWTTAFYQFDLAKVLSSNICLNGGLISSLFRWK</sequence>
<evidence type="ECO:0000256" key="1">
    <source>
        <dbReference type="SAM" id="SignalP"/>
    </source>
</evidence>
<gene>
    <name evidence="2" type="ORF">SELO1098_LOCUS26724</name>
</gene>
<dbReference type="EMBL" id="HBIC01052181">
    <property type="protein sequence ID" value="CAE0297870.1"/>
    <property type="molecule type" value="Transcribed_RNA"/>
</dbReference>
<feature type="signal peptide" evidence="1">
    <location>
        <begin position="1"/>
        <end position="19"/>
    </location>
</feature>
<evidence type="ECO:0000313" key="2">
    <source>
        <dbReference type="EMBL" id="CAE0297870.1"/>
    </source>
</evidence>
<feature type="chain" id="PRO_5031566051" evidence="1">
    <location>
        <begin position="20"/>
        <end position="409"/>
    </location>
</feature>
<protein>
    <submittedName>
        <fullName evidence="2">Uncharacterized protein</fullName>
    </submittedName>
</protein>
<name>A0A7S3HKJ4_9STRA</name>
<proteinExistence type="predicted"/>
<keyword evidence="1" id="KW-0732">Signal</keyword>
<dbReference type="AlphaFoldDB" id="A0A7S3HKJ4"/>
<organism evidence="2">
    <name type="scientific">Spumella elongata</name>
    <dbReference type="NCBI Taxonomy" id="89044"/>
    <lineage>
        <taxon>Eukaryota</taxon>
        <taxon>Sar</taxon>
        <taxon>Stramenopiles</taxon>
        <taxon>Ochrophyta</taxon>
        <taxon>Chrysophyceae</taxon>
        <taxon>Chromulinales</taxon>
        <taxon>Chromulinaceae</taxon>
        <taxon>Spumella</taxon>
    </lineage>
</organism>
<reference evidence="2" key="1">
    <citation type="submission" date="2021-01" db="EMBL/GenBank/DDBJ databases">
        <authorList>
            <person name="Corre E."/>
            <person name="Pelletier E."/>
            <person name="Niang G."/>
            <person name="Scheremetjew M."/>
            <person name="Finn R."/>
            <person name="Kale V."/>
            <person name="Holt S."/>
            <person name="Cochrane G."/>
            <person name="Meng A."/>
            <person name="Brown T."/>
            <person name="Cohen L."/>
        </authorList>
    </citation>
    <scope>NUCLEOTIDE SEQUENCE</scope>
    <source>
        <strain evidence="2">CCAP 955/1</strain>
    </source>
</reference>